<dbReference type="InterPro" id="IPR017853">
    <property type="entry name" value="GH"/>
</dbReference>
<name>A0A516GBB7_9MICO</name>
<keyword evidence="6" id="KW-0326">Glycosidase</keyword>
<comment type="similarity">
    <text evidence="2">Belongs to the glycosyl hydrolase 3 family.</text>
</comment>
<dbReference type="Gene3D" id="3.40.50.1700">
    <property type="entry name" value="Glycoside hydrolase family 3 C-terminal domain"/>
    <property type="match status" value="1"/>
</dbReference>
<evidence type="ECO:0000256" key="1">
    <source>
        <dbReference type="ARBA" id="ARBA00000448"/>
    </source>
</evidence>
<dbReference type="OrthoDB" id="3187421at2"/>
<keyword evidence="5 9" id="KW-0378">Hydrolase</keyword>
<dbReference type="Gene3D" id="3.20.20.300">
    <property type="entry name" value="Glycoside hydrolase, family 3, N-terminal domain"/>
    <property type="match status" value="1"/>
</dbReference>
<dbReference type="Pfam" id="PF00933">
    <property type="entry name" value="Glyco_hydro_3"/>
    <property type="match status" value="1"/>
</dbReference>
<dbReference type="GO" id="GO:0008422">
    <property type="term" value="F:beta-glucosidase activity"/>
    <property type="evidence" value="ECO:0007669"/>
    <property type="project" value="UniProtKB-EC"/>
</dbReference>
<dbReference type="SUPFAM" id="SSF52279">
    <property type="entry name" value="Beta-D-glucan exohydrolase, C-terminal domain"/>
    <property type="match status" value="1"/>
</dbReference>
<keyword evidence="10" id="KW-1185">Reference proteome</keyword>
<evidence type="ECO:0000256" key="2">
    <source>
        <dbReference type="ARBA" id="ARBA00005336"/>
    </source>
</evidence>
<keyword evidence="4" id="KW-0732">Signal</keyword>
<evidence type="ECO:0000259" key="7">
    <source>
        <dbReference type="Pfam" id="PF00933"/>
    </source>
</evidence>
<dbReference type="InterPro" id="IPR051915">
    <property type="entry name" value="Cellulose_Degrad_GH3"/>
</dbReference>
<dbReference type="RefSeq" id="WP_143783465.1">
    <property type="nucleotide sequence ID" value="NZ_CP041616.1"/>
</dbReference>
<evidence type="ECO:0000313" key="10">
    <source>
        <dbReference type="Proteomes" id="UP000315395"/>
    </source>
</evidence>
<dbReference type="InterPro" id="IPR001764">
    <property type="entry name" value="Glyco_hydro_3_N"/>
</dbReference>
<evidence type="ECO:0000259" key="8">
    <source>
        <dbReference type="Pfam" id="PF01915"/>
    </source>
</evidence>
<feature type="domain" description="Glycoside hydrolase family 3 C-terminal" evidence="8">
    <location>
        <begin position="472"/>
        <end position="653"/>
    </location>
</feature>
<dbReference type="InterPro" id="IPR036962">
    <property type="entry name" value="Glyco_hydro_3_N_sf"/>
</dbReference>
<gene>
    <name evidence="9" type="ORF">FNH13_11025</name>
</gene>
<evidence type="ECO:0000256" key="3">
    <source>
        <dbReference type="ARBA" id="ARBA00012744"/>
    </source>
</evidence>
<protein>
    <recommendedName>
        <fullName evidence="3">beta-glucosidase</fullName>
        <ecNumber evidence="3">3.2.1.21</ecNumber>
    </recommendedName>
</protein>
<dbReference type="GO" id="GO:0009251">
    <property type="term" value="P:glucan catabolic process"/>
    <property type="evidence" value="ECO:0007669"/>
    <property type="project" value="TreeGrafter"/>
</dbReference>
<accession>A0A516GBB7</accession>
<organism evidence="9 10">
    <name type="scientific">Ornithinimicrobium ciconiae</name>
    <dbReference type="NCBI Taxonomy" id="2594265"/>
    <lineage>
        <taxon>Bacteria</taxon>
        <taxon>Bacillati</taxon>
        <taxon>Actinomycetota</taxon>
        <taxon>Actinomycetes</taxon>
        <taxon>Micrococcales</taxon>
        <taxon>Ornithinimicrobiaceae</taxon>
        <taxon>Ornithinimicrobium</taxon>
    </lineage>
</organism>
<comment type="catalytic activity">
    <reaction evidence="1">
        <text>Hydrolysis of terminal, non-reducing beta-D-glucosyl residues with release of beta-D-glucose.</text>
        <dbReference type="EC" id="3.2.1.21"/>
    </reaction>
</comment>
<dbReference type="Proteomes" id="UP000315395">
    <property type="component" value="Chromosome"/>
</dbReference>
<dbReference type="AlphaFoldDB" id="A0A516GBB7"/>
<dbReference type="InterPro" id="IPR036881">
    <property type="entry name" value="Glyco_hydro_3_C_sf"/>
</dbReference>
<evidence type="ECO:0000256" key="4">
    <source>
        <dbReference type="ARBA" id="ARBA00022729"/>
    </source>
</evidence>
<dbReference type="KEGG" id="orz:FNH13_11025"/>
<evidence type="ECO:0000256" key="6">
    <source>
        <dbReference type="ARBA" id="ARBA00023295"/>
    </source>
</evidence>
<sequence>MEQPQLEVRSKQLVEVDGLQFKDLNGNGELDAYEDWRLPPQERAADLVGQMTIEEKVGFMLINSRFTGYQTEDHEPKSHDGVLDERIIEAGTNIFATRKVFGTTETIERMHLRHFILRENEAPSRVAAWANAMNEVAEGTRLGIPVLITSNSRNENGEMVFGMNDAIGIFSTFPATLGIAASVLGDQADGGDASIVDGFAAAVRHEWVATGLRKGYMYMADVVTDPRWQRTYGTFGESPELVSDIITRIVDGLQGEELGPDSLSTTIKHFPGGGPRENGFDPHYAEGKWNCYPTPGSLETYHLPPFEAVAAKAASFMPYYSAPSVQRSVYQTFREEEVYYEEVGYAFNDYFLRHVLRDRLGFTGYVNSDSGITDNMCWGVEHLDRPSRFAKAIMAGTDMIADSNNIEDLQAAIDQGKVSMSRVDEACQRLAVEMFALGIFDGQTYVDAPAADEKVKASPGWALADEVHHKSVVVLKNSGGTLPLAVGSSAYVEVFHKSGEQAELKTKQAREEITAAGALQVVDDADAADVVLLLLDPQSGDYFNATPGLLELTLCEDKPLRSIAGEPYTETTVSDLRRFRDLAGAARERGAKVVLSVNVSLPWILDDVEPLADAVVAGFSTFYDAQVDVLTGRTPAHGKLPITLPASEAVIAVDEDGICASPNDVPGYAKDAHMPEGMTYAYVDADGNTWALGHGLRYG</sequence>
<dbReference type="SUPFAM" id="SSF51445">
    <property type="entry name" value="(Trans)glycosidases"/>
    <property type="match status" value="1"/>
</dbReference>
<evidence type="ECO:0000313" key="9">
    <source>
        <dbReference type="EMBL" id="QDO88788.1"/>
    </source>
</evidence>
<reference evidence="9 10" key="1">
    <citation type="submission" date="2019-07" db="EMBL/GenBank/DDBJ databases">
        <title>complete genome sequencing of Ornithinimicrobium sp. H23M54.</title>
        <authorList>
            <person name="Bae J.-W."/>
            <person name="Lee S.-Y."/>
        </authorList>
    </citation>
    <scope>NUCLEOTIDE SEQUENCE [LARGE SCALE GENOMIC DNA]</scope>
    <source>
        <strain evidence="9 10">H23M54</strain>
    </source>
</reference>
<dbReference type="PRINTS" id="PR00133">
    <property type="entry name" value="GLHYDRLASE3"/>
</dbReference>
<dbReference type="EMBL" id="CP041616">
    <property type="protein sequence ID" value="QDO88788.1"/>
    <property type="molecule type" value="Genomic_DNA"/>
</dbReference>
<dbReference type="PANTHER" id="PTHR30620">
    <property type="entry name" value="PERIPLASMIC BETA-GLUCOSIDASE-RELATED"/>
    <property type="match status" value="1"/>
</dbReference>
<feature type="domain" description="Glycoside hydrolase family 3 N-terminal" evidence="7">
    <location>
        <begin position="106"/>
        <end position="430"/>
    </location>
</feature>
<dbReference type="EC" id="3.2.1.21" evidence="3"/>
<dbReference type="PANTHER" id="PTHR30620:SF16">
    <property type="entry name" value="LYSOSOMAL BETA GLUCOSIDASE"/>
    <property type="match status" value="1"/>
</dbReference>
<proteinExistence type="inferred from homology"/>
<dbReference type="Pfam" id="PF01915">
    <property type="entry name" value="Glyco_hydro_3_C"/>
    <property type="match status" value="1"/>
</dbReference>
<dbReference type="InterPro" id="IPR002772">
    <property type="entry name" value="Glyco_hydro_3_C"/>
</dbReference>
<evidence type="ECO:0000256" key="5">
    <source>
        <dbReference type="ARBA" id="ARBA00022801"/>
    </source>
</evidence>